<dbReference type="Gene3D" id="3.40.50.300">
    <property type="entry name" value="P-loop containing nucleotide triphosphate hydrolases"/>
    <property type="match status" value="1"/>
</dbReference>
<dbReference type="InterPro" id="IPR001482">
    <property type="entry name" value="T2SS/T4SS_dom"/>
</dbReference>
<evidence type="ECO:0000313" key="3">
    <source>
        <dbReference type="EMBL" id="XBH21641.1"/>
    </source>
</evidence>
<evidence type="ECO:0000259" key="2">
    <source>
        <dbReference type="Pfam" id="PF00437"/>
    </source>
</evidence>
<sequence length="399" mass="42508">MSVRSGGGAKAGTVSDSGLESVRARLAQLGAHPTSQQISTAIAKENLVFGDRALAALTNDFETALRGAGPLQPLIEDPEVTDVLVNGPDQIWVDRGRGMEQSTVRLGSDQDLRALAVRLAATGGTRLDDSQPMVDARLPDGSRLHAMLRPLCEPAAVISIRTLRARPLTLAQLVVGKTLPDAWEPVLRALVSQRVNFLISGATGSGKTTLLATLLGLVDRRERIITIEESRELRPAHPHVLALETKRSNVEGIGEVDQADLVRNALRMRPDRIVLGECRGVEVRDMLGALNTGHEGGCATIHANSAYDIPARLEALGALAGLDRLAVAAQAASAIDVLVHVRRQLVAGRSHRIISEFAMLRRDPVGFLTAEPALVWDGEGSPQVLGAVGQELLARLGLQ</sequence>
<dbReference type="CDD" id="cd01130">
    <property type="entry name" value="VirB11-like_ATPase"/>
    <property type="match status" value="1"/>
</dbReference>
<dbReference type="GO" id="GO:0016887">
    <property type="term" value="F:ATP hydrolysis activity"/>
    <property type="evidence" value="ECO:0007669"/>
    <property type="project" value="InterPro"/>
</dbReference>
<dbReference type="InterPro" id="IPR050921">
    <property type="entry name" value="T4SS_GSP_E_ATPase"/>
</dbReference>
<reference evidence="3" key="1">
    <citation type="submission" date="2024-02" db="EMBL/GenBank/DDBJ databases">
        <title>Tomenella chthoni gen. nov. sp. nov., a member of the family Jonesiaceae isolated from bat guano.</title>
        <authorList>
            <person name="Miller S.L."/>
            <person name="King J."/>
            <person name="Sankaranarayanan K."/>
            <person name="Lawson P.A."/>
        </authorList>
    </citation>
    <scope>NUCLEOTIDE SEQUENCE</scope>
    <source>
        <strain evidence="3">BS-20</strain>
    </source>
</reference>
<dbReference type="AlphaFoldDB" id="A0AAU7DVY5"/>
<dbReference type="Pfam" id="PF00437">
    <property type="entry name" value="T2SSE"/>
    <property type="match status" value="1"/>
</dbReference>
<dbReference type="InterPro" id="IPR022399">
    <property type="entry name" value="TadA-like_ATPase"/>
</dbReference>
<dbReference type="Gene3D" id="3.30.450.380">
    <property type="match status" value="1"/>
</dbReference>
<dbReference type="NCBIfam" id="TIGR03819">
    <property type="entry name" value="heli_sec_ATPase"/>
    <property type="match status" value="1"/>
</dbReference>
<accession>A0AAU7DVY5</accession>
<dbReference type="PANTHER" id="PTHR30486">
    <property type="entry name" value="TWITCHING MOTILITY PROTEIN PILT"/>
    <property type="match status" value="1"/>
</dbReference>
<dbReference type="SUPFAM" id="SSF52540">
    <property type="entry name" value="P-loop containing nucleoside triphosphate hydrolases"/>
    <property type="match status" value="1"/>
</dbReference>
<evidence type="ECO:0000256" key="1">
    <source>
        <dbReference type="ARBA" id="ARBA00006611"/>
    </source>
</evidence>
<gene>
    <name evidence="3" type="ORF">V5R04_15760</name>
</gene>
<comment type="similarity">
    <text evidence="1">Belongs to the GSP E family.</text>
</comment>
<organism evidence="3">
    <name type="scientific">Jonesiaceae bacterium BS-20</name>
    <dbReference type="NCBI Taxonomy" id="3120821"/>
    <lineage>
        <taxon>Bacteria</taxon>
        <taxon>Bacillati</taxon>
        <taxon>Actinomycetota</taxon>
        <taxon>Actinomycetes</taxon>
        <taxon>Micrococcales</taxon>
        <taxon>Jonesiaceae</taxon>
    </lineage>
</organism>
<dbReference type="EMBL" id="CP146203">
    <property type="protein sequence ID" value="XBH21641.1"/>
    <property type="molecule type" value="Genomic_DNA"/>
</dbReference>
<proteinExistence type="inferred from homology"/>
<name>A0AAU7DVY5_9MICO</name>
<protein>
    <submittedName>
        <fullName evidence="3">TadA family conjugal transfer-associated ATPase</fullName>
    </submittedName>
</protein>
<feature type="domain" description="Bacterial type II secretion system protein E" evidence="2">
    <location>
        <begin position="67"/>
        <end position="345"/>
    </location>
</feature>
<dbReference type="InterPro" id="IPR027417">
    <property type="entry name" value="P-loop_NTPase"/>
</dbReference>
<dbReference type="PANTHER" id="PTHR30486:SF6">
    <property type="entry name" value="TYPE IV PILUS RETRACTATION ATPASE PILT"/>
    <property type="match status" value="1"/>
</dbReference>